<reference evidence="1" key="1">
    <citation type="journal article" date="2022" name="Int. J. Mol. Sci.">
        <title>Draft Genome of Tanacetum Coccineum: Genomic Comparison of Closely Related Tanacetum-Family Plants.</title>
        <authorList>
            <person name="Yamashiro T."/>
            <person name="Shiraishi A."/>
            <person name="Nakayama K."/>
            <person name="Satake H."/>
        </authorList>
    </citation>
    <scope>NUCLEOTIDE SEQUENCE</scope>
</reference>
<dbReference type="EMBL" id="BQNB010015282">
    <property type="protein sequence ID" value="GJT38143.1"/>
    <property type="molecule type" value="Genomic_DNA"/>
</dbReference>
<accession>A0ABQ5DIM4</accession>
<protein>
    <submittedName>
        <fullName evidence="1">Uncharacterized protein</fullName>
    </submittedName>
</protein>
<keyword evidence="2" id="KW-1185">Reference proteome</keyword>
<evidence type="ECO:0000313" key="1">
    <source>
        <dbReference type="EMBL" id="GJT38143.1"/>
    </source>
</evidence>
<name>A0ABQ5DIM4_9ASTR</name>
<sequence length="120" mass="12608">MSTWGRGRGRGAVAVLPGPGCRFPRGYGALAALPRPVGRGLVASWPRRPWCSGGLISRGPRGRGALATLPGPVGHGRGRHGALAALHVDAHPKHVKYNSYHIIVHLQSPQSTTASWATTN</sequence>
<comment type="caution">
    <text evidence="1">The sequence shown here is derived from an EMBL/GenBank/DDBJ whole genome shotgun (WGS) entry which is preliminary data.</text>
</comment>
<proteinExistence type="predicted"/>
<organism evidence="1 2">
    <name type="scientific">Tanacetum coccineum</name>
    <dbReference type="NCBI Taxonomy" id="301880"/>
    <lineage>
        <taxon>Eukaryota</taxon>
        <taxon>Viridiplantae</taxon>
        <taxon>Streptophyta</taxon>
        <taxon>Embryophyta</taxon>
        <taxon>Tracheophyta</taxon>
        <taxon>Spermatophyta</taxon>
        <taxon>Magnoliopsida</taxon>
        <taxon>eudicotyledons</taxon>
        <taxon>Gunneridae</taxon>
        <taxon>Pentapetalae</taxon>
        <taxon>asterids</taxon>
        <taxon>campanulids</taxon>
        <taxon>Asterales</taxon>
        <taxon>Asteraceae</taxon>
        <taxon>Asteroideae</taxon>
        <taxon>Anthemideae</taxon>
        <taxon>Anthemidinae</taxon>
        <taxon>Tanacetum</taxon>
    </lineage>
</organism>
<dbReference type="Proteomes" id="UP001151760">
    <property type="component" value="Unassembled WGS sequence"/>
</dbReference>
<reference evidence="1" key="2">
    <citation type="submission" date="2022-01" db="EMBL/GenBank/DDBJ databases">
        <authorList>
            <person name="Yamashiro T."/>
            <person name="Shiraishi A."/>
            <person name="Satake H."/>
            <person name="Nakayama K."/>
        </authorList>
    </citation>
    <scope>NUCLEOTIDE SEQUENCE</scope>
</reference>
<gene>
    <name evidence="1" type="ORF">Tco_0938008</name>
</gene>
<evidence type="ECO:0000313" key="2">
    <source>
        <dbReference type="Proteomes" id="UP001151760"/>
    </source>
</evidence>